<keyword evidence="4" id="KW-0186">Copper</keyword>
<feature type="domain" description="Plastocyanin-like" evidence="8">
    <location>
        <begin position="39"/>
        <end position="153"/>
    </location>
</feature>
<comment type="similarity">
    <text evidence="1">Belongs to the multicopper oxidase family.</text>
</comment>
<evidence type="ECO:0000256" key="4">
    <source>
        <dbReference type="ARBA" id="ARBA00023008"/>
    </source>
</evidence>
<sequence>MTMFLKQLSFLLLAIVGVVTATTTCHDETFVPDAVLRITAENKTQSCLPSKSVVLVNGTSPGPELRLLEGRTYWIRVYNDMPDQNLTMHWHGLSQAVAPFSDGSPAASQWPIPPLHFFDYEVSPPVGRAGTYFYHSHVGFQAVSASGPLIVEDLVNPYPCDEEKIVFIQDVFTNNDTTIEQGLVSPLNWTWSGESSMILVNGEGGGTANGTFCNASLSTIDVEPGKTYRLRFIGATALTFSSLAIEGHESLQVVAADGSYTKPLNTSFLQLGSGQRYDVLLTTLAYPTKSQYYMQLESRERPTLTRGYAVLNYGPKPSFISPPVTPPLTLSNTSTTFLDYALTPLSFSDISDFPTADQVTRRVTIKVHQHLLSGLTKLIWLEDNYSWTPEVPAEPYLVSLYKNDGIEFPSMDRALANGGIDNKTGAFPAQIGEVVEIVLQNTGADSGGVDIHPWHAHGAAYYDIGSGNGTYDAAANEAKLKGTTPVKRDTTMLYRYTSGSVGNGTDAGWRAWRLRITEPGVWMVHCHILQHMLMGMQTVWVMGNETEVLGKVPKPEVEGYLAYGGNVNGNETHWPEVVHFNDLWAENQ</sequence>
<keyword evidence="3" id="KW-0560">Oxidoreductase</keyword>
<keyword evidence="2" id="KW-0479">Metal-binding</keyword>
<dbReference type="Pfam" id="PF07732">
    <property type="entry name" value="Cu-oxidase_3"/>
    <property type="match status" value="1"/>
</dbReference>
<evidence type="ECO:0000259" key="6">
    <source>
        <dbReference type="Pfam" id="PF00394"/>
    </source>
</evidence>
<dbReference type="InterPro" id="IPR011706">
    <property type="entry name" value="Cu-oxidase_C"/>
</dbReference>
<name>A0A9P6VDZ1_9HELO</name>
<dbReference type="PANTHER" id="PTHR11709">
    <property type="entry name" value="MULTI-COPPER OXIDASE"/>
    <property type="match status" value="1"/>
</dbReference>
<dbReference type="CDD" id="cd13895">
    <property type="entry name" value="CuRO_3_AAO_like_2"/>
    <property type="match status" value="1"/>
</dbReference>
<evidence type="ECO:0000313" key="9">
    <source>
        <dbReference type="EMBL" id="KAG0645875.1"/>
    </source>
</evidence>
<accession>A0A9P6VDZ1</accession>
<evidence type="ECO:0000259" key="8">
    <source>
        <dbReference type="Pfam" id="PF07732"/>
    </source>
</evidence>
<gene>
    <name evidence="9" type="ORF">D0Z07_7823</name>
</gene>
<dbReference type="PANTHER" id="PTHR11709:SF394">
    <property type="entry name" value="FI03373P-RELATED"/>
    <property type="match status" value="1"/>
</dbReference>
<dbReference type="InterPro" id="IPR045087">
    <property type="entry name" value="Cu-oxidase_fam"/>
</dbReference>
<evidence type="ECO:0000256" key="5">
    <source>
        <dbReference type="SAM" id="SignalP"/>
    </source>
</evidence>
<feature type="signal peptide" evidence="5">
    <location>
        <begin position="1"/>
        <end position="21"/>
    </location>
</feature>
<dbReference type="InterPro" id="IPR017762">
    <property type="entry name" value="Multicopper_oxidase_fun"/>
</dbReference>
<feature type="domain" description="Plastocyanin-like" evidence="6">
    <location>
        <begin position="163"/>
        <end position="314"/>
    </location>
</feature>
<dbReference type="EMBL" id="VNKQ01000017">
    <property type="protein sequence ID" value="KAG0645875.1"/>
    <property type="molecule type" value="Genomic_DNA"/>
</dbReference>
<dbReference type="InterPro" id="IPR008972">
    <property type="entry name" value="Cupredoxin"/>
</dbReference>
<dbReference type="GO" id="GO:0016491">
    <property type="term" value="F:oxidoreductase activity"/>
    <property type="evidence" value="ECO:0007669"/>
    <property type="project" value="UniProtKB-KW"/>
</dbReference>
<evidence type="ECO:0000256" key="2">
    <source>
        <dbReference type="ARBA" id="ARBA00022723"/>
    </source>
</evidence>
<keyword evidence="10" id="KW-1185">Reference proteome</keyword>
<dbReference type="AlphaFoldDB" id="A0A9P6VDZ1"/>
<organism evidence="9 10">
    <name type="scientific">Hyphodiscus hymeniophilus</name>
    <dbReference type="NCBI Taxonomy" id="353542"/>
    <lineage>
        <taxon>Eukaryota</taxon>
        <taxon>Fungi</taxon>
        <taxon>Dikarya</taxon>
        <taxon>Ascomycota</taxon>
        <taxon>Pezizomycotina</taxon>
        <taxon>Leotiomycetes</taxon>
        <taxon>Helotiales</taxon>
        <taxon>Hyphodiscaceae</taxon>
        <taxon>Hyphodiscus</taxon>
    </lineage>
</organism>
<dbReference type="Pfam" id="PF07731">
    <property type="entry name" value="Cu-oxidase_2"/>
    <property type="match status" value="1"/>
</dbReference>
<evidence type="ECO:0000256" key="1">
    <source>
        <dbReference type="ARBA" id="ARBA00010609"/>
    </source>
</evidence>
<evidence type="ECO:0000256" key="3">
    <source>
        <dbReference type="ARBA" id="ARBA00023002"/>
    </source>
</evidence>
<dbReference type="InterPro" id="IPR001117">
    <property type="entry name" value="Cu-oxidase_2nd"/>
</dbReference>
<reference evidence="9" key="1">
    <citation type="submission" date="2019-07" db="EMBL/GenBank/DDBJ databases">
        <title>Hyphodiscus hymeniophilus genome sequencing and assembly.</title>
        <authorList>
            <person name="Kramer G."/>
            <person name="Nodwell J."/>
        </authorList>
    </citation>
    <scope>NUCLEOTIDE SEQUENCE</scope>
    <source>
        <strain evidence="9">ATCC 34498</strain>
    </source>
</reference>
<dbReference type="InterPro" id="IPR011707">
    <property type="entry name" value="Cu-oxidase-like_N"/>
</dbReference>
<dbReference type="PROSITE" id="PS00080">
    <property type="entry name" value="MULTICOPPER_OXIDASE2"/>
    <property type="match status" value="1"/>
</dbReference>
<dbReference type="NCBIfam" id="TIGR03390">
    <property type="entry name" value="ascorbOXfungal"/>
    <property type="match status" value="1"/>
</dbReference>
<protein>
    <submittedName>
        <fullName evidence="9">Multicopper oxidase aurL2</fullName>
    </submittedName>
</protein>
<comment type="caution">
    <text evidence="9">The sequence shown here is derived from an EMBL/GenBank/DDBJ whole genome shotgun (WGS) entry which is preliminary data.</text>
</comment>
<dbReference type="SUPFAM" id="SSF49503">
    <property type="entry name" value="Cupredoxins"/>
    <property type="match status" value="3"/>
</dbReference>
<feature type="domain" description="Plastocyanin-like" evidence="7">
    <location>
        <begin position="419"/>
        <end position="542"/>
    </location>
</feature>
<dbReference type="Pfam" id="PF00394">
    <property type="entry name" value="Cu-oxidase"/>
    <property type="match status" value="1"/>
</dbReference>
<evidence type="ECO:0000313" key="10">
    <source>
        <dbReference type="Proteomes" id="UP000785200"/>
    </source>
</evidence>
<evidence type="ECO:0000259" key="7">
    <source>
        <dbReference type="Pfam" id="PF07731"/>
    </source>
</evidence>
<feature type="chain" id="PRO_5040186836" evidence="5">
    <location>
        <begin position="22"/>
        <end position="588"/>
    </location>
</feature>
<dbReference type="InterPro" id="IPR002355">
    <property type="entry name" value="Cu_oxidase_Cu_BS"/>
</dbReference>
<dbReference type="PROSITE" id="PS00079">
    <property type="entry name" value="MULTICOPPER_OXIDASE1"/>
    <property type="match status" value="1"/>
</dbReference>
<dbReference type="OrthoDB" id="2121828at2759"/>
<dbReference type="InterPro" id="IPR033138">
    <property type="entry name" value="Cu_oxidase_CS"/>
</dbReference>
<dbReference type="InterPro" id="IPR035666">
    <property type="entry name" value="MCO_CuRO_3"/>
</dbReference>
<proteinExistence type="inferred from homology"/>
<dbReference type="Proteomes" id="UP000785200">
    <property type="component" value="Unassembled WGS sequence"/>
</dbReference>
<dbReference type="GO" id="GO:0005507">
    <property type="term" value="F:copper ion binding"/>
    <property type="evidence" value="ECO:0007669"/>
    <property type="project" value="InterPro"/>
</dbReference>
<dbReference type="Gene3D" id="2.60.40.420">
    <property type="entry name" value="Cupredoxins - blue copper proteins"/>
    <property type="match status" value="3"/>
</dbReference>
<keyword evidence="5" id="KW-0732">Signal</keyword>